<comment type="caution">
    <text evidence="1">The sequence shown here is derived from an EMBL/GenBank/DDBJ whole genome shotgun (WGS) entry which is preliminary data.</text>
</comment>
<dbReference type="EMBL" id="CAJVPZ010025702">
    <property type="protein sequence ID" value="CAG8723322.1"/>
    <property type="molecule type" value="Genomic_DNA"/>
</dbReference>
<dbReference type="Proteomes" id="UP000789396">
    <property type="component" value="Unassembled WGS sequence"/>
</dbReference>
<protein>
    <submittedName>
        <fullName evidence="1">3910_t:CDS:1</fullName>
    </submittedName>
</protein>
<name>A0A9N9NDT0_9GLOM</name>
<evidence type="ECO:0000313" key="1">
    <source>
        <dbReference type="EMBL" id="CAG8723322.1"/>
    </source>
</evidence>
<evidence type="ECO:0000313" key="2">
    <source>
        <dbReference type="Proteomes" id="UP000789396"/>
    </source>
</evidence>
<gene>
    <name evidence="1" type="ORF">RFULGI_LOCUS11610</name>
</gene>
<accession>A0A9N9NDT0</accession>
<reference evidence="1" key="1">
    <citation type="submission" date="2021-06" db="EMBL/GenBank/DDBJ databases">
        <authorList>
            <person name="Kallberg Y."/>
            <person name="Tangrot J."/>
            <person name="Rosling A."/>
        </authorList>
    </citation>
    <scope>NUCLEOTIDE SEQUENCE</scope>
    <source>
        <strain evidence="1">IN212</strain>
    </source>
</reference>
<feature type="non-terminal residue" evidence="1">
    <location>
        <position position="1"/>
    </location>
</feature>
<feature type="non-terminal residue" evidence="1">
    <location>
        <position position="76"/>
    </location>
</feature>
<dbReference type="AlphaFoldDB" id="A0A9N9NDT0"/>
<organism evidence="1 2">
    <name type="scientific">Racocetra fulgida</name>
    <dbReference type="NCBI Taxonomy" id="60492"/>
    <lineage>
        <taxon>Eukaryota</taxon>
        <taxon>Fungi</taxon>
        <taxon>Fungi incertae sedis</taxon>
        <taxon>Mucoromycota</taxon>
        <taxon>Glomeromycotina</taxon>
        <taxon>Glomeromycetes</taxon>
        <taxon>Diversisporales</taxon>
        <taxon>Gigasporaceae</taxon>
        <taxon>Racocetra</taxon>
    </lineage>
</organism>
<proteinExistence type="predicted"/>
<keyword evidence="2" id="KW-1185">Reference proteome</keyword>
<sequence>LCEFSGLMRELQDAYKILEVTEYKSLCNALELELQEARLIQAGPSKIPSKINASDLKNVHKELKEKPKNTAIELNG</sequence>